<comment type="caution">
    <text evidence="10">The sequence shown here is derived from an EMBL/GenBank/DDBJ whole genome shotgun (WGS) entry which is preliminary data.</text>
</comment>
<dbReference type="GO" id="GO:0006233">
    <property type="term" value="P:dTDP biosynthetic process"/>
    <property type="evidence" value="ECO:0007669"/>
    <property type="project" value="InterPro"/>
</dbReference>
<proteinExistence type="inferred from homology"/>
<comment type="function">
    <text evidence="8">Phosphorylation of dTMP to form dTDP in both de novo and salvage pathways of dTTP synthesis.</text>
</comment>
<dbReference type="InterPro" id="IPR039430">
    <property type="entry name" value="Thymidylate_kin-like_dom"/>
</dbReference>
<organism evidence="10 11">
    <name type="scientific">Candidatus Andersenbacteria bacterium CG10_big_fil_rev_8_21_14_0_10_54_11</name>
    <dbReference type="NCBI Taxonomy" id="1974485"/>
    <lineage>
        <taxon>Bacteria</taxon>
        <taxon>Candidatus Anderseniibacteriota</taxon>
    </lineage>
</organism>
<protein>
    <recommendedName>
        <fullName evidence="8">Thymidylate kinase</fullName>
        <ecNumber evidence="8">2.7.4.9</ecNumber>
    </recommendedName>
    <alternativeName>
        <fullName evidence="8">dTMP kinase</fullName>
    </alternativeName>
</protein>
<keyword evidence="5 8" id="KW-0418">Kinase</keyword>
<evidence type="ECO:0000256" key="7">
    <source>
        <dbReference type="ARBA" id="ARBA00048743"/>
    </source>
</evidence>
<evidence type="ECO:0000256" key="3">
    <source>
        <dbReference type="ARBA" id="ARBA00022727"/>
    </source>
</evidence>
<dbReference type="Proteomes" id="UP000230731">
    <property type="component" value="Unassembled WGS sequence"/>
</dbReference>
<evidence type="ECO:0000256" key="8">
    <source>
        <dbReference type="HAMAP-Rule" id="MF_00165"/>
    </source>
</evidence>
<name>A0A2M6WYV7_9BACT</name>
<comment type="similarity">
    <text evidence="1 8">Belongs to the thymidylate kinase family.</text>
</comment>
<dbReference type="InterPro" id="IPR027417">
    <property type="entry name" value="P-loop_NTPase"/>
</dbReference>
<dbReference type="GO" id="GO:0005524">
    <property type="term" value="F:ATP binding"/>
    <property type="evidence" value="ECO:0007669"/>
    <property type="project" value="UniProtKB-UniRule"/>
</dbReference>
<keyword evidence="6 8" id="KW-0067">ATP-binding</keyword>
<dbReference type="EC" id="2.7.4.9" evidence="8"/>
<keyword evidence="4 8" id="KW-0547">Nucleotide-binding</keyword>
<dbReference type="AlphaFoldDB" id="A0A2M6WYV7"/>
<comment type="catalytic activity">
    <reaction evidence="7 8">
        <text>dTMP + ATP = dTDP + ADP</text>
        <dbReference type="Rhea" id="RHEA:13517"/>
        <dbReference type="ChEBI" id="CHEBI:30616"/>
        <dbReference type="ChEBI" id="CHEBI:58369"/>
        <dbReference type="ChEBI" id="CHEBI:63528"/>
        <dbReference type="ChEBI" id="CHEBI:456216"/>
        <dbReference type="EC" id="2.7.4.9"/>
    </reaction>
</comment>
<evidence type="ECO:0000259" key="9">
    <source>
        <dbReference type="Pfam" id="PF02223"/>
    </source>
</evidence>
<dbReference type="PANTHER" id="PTHR10344">
    <property type="entry name" value="THYMIDYLATE KINASE"/>
    <property type="match status" value="1"/>
</dbReference>
<dbReference type="GO" id="GO:0004798">
    <property type="term" value="F:dTMP kinase activity"/>
    <property type="evidence" value="ECO:0007669"/>
    <property type="project" value="UniProtKB-UniRule"/>
</dbReference>
<evidence type="ECO:0000256" key="6">
    <source>
        <dbReference type="ARBA" id="ARBA00022840"/>
    </source>
</evidence>
<evidence type="ECO:0000256" key="4">
    <source>
        <dbReference type="ARBA" id="ARBA00022741"/>
    </source>
</evidence>
<dbReference type="CDD" id="cd01672">
    <property type="entry name" value="TMPK"/>
    <property type="match status" value="1"/>
</dbReference>
<dbReference type="Gene3D" id="3.40.50.300">
    <property type="entry name" value="P-loop containing nucleotide triphosphate hydrolases"/>
    <property type="match status" value="1"/>
</dbReference>
<dbReference type="HAMAP" id="MF_00165">
    <property type="entry name" value="Thymidylate_kinase"/>
    <property type="match status" value="1"/>
</dbReference>
<evidence type="ECO:0000256" key="2">
    <source>
        <dbReference type="ARBA" id="ARBA00022679"/>
    </source>
</evidence>
<comment type="caution">
    <text evidence="8">Lacks conserved residue(s) required for the propagation of feature annotation.</text>
</comment>
<gene>
    <name evidence="8" type="primary">tmk</name>
    <name evidence="10" type="ORF">COT71_03110</name>
</gene>
<keyword evidence="3 8" id="KW-0545">Nucleotide biosynthesis</keyword>
<dbReference type="InterPro" id="IPR018094">
    <property type="entry name" value="Thymidylate_kinase"/>
</dbReference>
<evidence type="ECO:0000313" key="11">
    <source>
        <dbReference type="Proteomes" id="UP000230731"/>
    </source>
</evidence>
<evidence type="ECO:0000313" key="10">
    <source>
        <dbReference type="EMBL" id="PIT97991.1"/>
    </source>
</evidence>
<accession>A0A2M6WYV7</accession>
<evidence type="ECO:0000256" key="5">
    <source>
        <dbReference type="ARBA" id="ARBA00022777"/>
    </source>
</evidence>
<feature type="domain" description="Thymidylate kinase-like" evidence="9">
    <location>
        <begin position="8"/>
        <end position="191"/>
    </location>
</feature>
<dbReference type="PANTHER" id="PTHR10344:SF4">
    <property type="entry name" value="UMP-CMP KINASE 2, MITOCHONDRIAL"/>
    <property type="match status" value="1"/>
</dbReference>
<dbReference type="EMBL" id="PEZP01000038">
    <property type="protein sequence ID" value="PIT97991.1"/>
    <property type="molecule type" value="Genomic_DNA"/>
</dbReference>
<reference evidence="11" key="1">
    <citation type="submission" date="2017-09" db="EMBL/GenBank/DDBJ databases">
        <title>Depth-based differentiation of microbial function through sediment-hosted aquifers and enrichment of novel symbionts in the deep terrestrial subsurface.</title>
        <authorList>
            <person name="Probst A.J."/>
            <person name="Ladd B."/>
            <person name="Jarett J.K."/>
            <person name="Geller-Mcgrath D.E."/>
            <person name="Sieber C.M.K."/>
            <person name="Emerson J.B."/>
            <person name="Anantharaman K."/>
            <person name="Thomas B.C."/>
            <person name="Malmstrom R."/>
            <person name="Stieglmeier M."/>
            <person name="Klingl A."/>
            <person name="Woyke T."/>
            <person name="Ryan C.M."/>
            <person name="Banfield J.F."/>
        </authorList>
    </citation>
    <scope>NUCLEOTIDE SEQUENCE [LARGE SCALE GENOMIC DNA]</scope>
</reference>
<dbReference type="Pfam" id="PF02223">
    <property type="entry name" value="Thymidylate_kin"/>
    <property type="match status" value="1"/>
</dbReference>
<dbReference type="GO" id="GO:0005737">
    <property type="term" value="C:cytoplasm"/>
    <property type="evidence" value="ECO:0007669"/>
    <property type="project" value="TreeGrafter"/>
</dbReference>
<sequence length="232" mass="26741">MKGLLISFDGLDASGKATQTRLLIERLRSQNLTVHTFGTPDYTTPTGQELRAYLQGKLDDWSAMPWQKKMRLFADNRAEHRQEVVAALAAGEIVVYDRYVPSSLTFITVEAKHQEAYRSRQEIHAEVRQAEYHANNMPQEDISIFLDVPPRLALTLLGDRKKQQQEPEEYTDQLAVQEELYREYEHLISTGPNRYTRVMCVDQESLLPPEVIAGRVWQMLTNRFPQLPILPS</sequence>
<dbReference type="GO" id="GO:0006227">
    <property type="term" value="P:dUDP biosynthetic process"/>
    <property type="evidence" value="ECO:0007669"/>
    <property type="project" value="TreeGrafter"/>
</dbReference>
<dbReference type="GO" id="GO:0006235">
    <property type="term" value="P:dTTP biosynthetic process"/>
    <property type="evidence" value="ECO:0007669"/>
    <property type="project" value="UniProtKB-UniRule"/>
</dbReference>
<evidence type="ECO:0000256" key="1">
    <source>
        <dbReference type="ARBA" id="ARBA00009776"/>
    </source>
</evidence>
<dbReference type="SUPFAM" id="SSF52540">
    <property type="entry name" value="P-loop containing nucleoside triphosphate hydrolases"/>
    <property type="match status" value="1"/>
</dbReference>
<keyword evidence="2 8" id="KW-0808">Transferase</keyword>